<proteinExistence type="predicted"/>
<dbReference type="EMBL" id="CAIJ01000360">
    <property type="protein sequence ID" value="CCI03190.1"/>
    <property type="molecule type" value="Genomic_DNA"/>
</dbReference>
<organism evidence="1 2">
    <name type="scientific">Microcystis aeruginosa PCC 9443</name>
    <dbReference type="NCBI Taxonomy" id="1160281"/>
    <lineage>
        <taxon>Bacteria</taxon>
        <taxon>Bacillati</taxon>
        <taxon>Cyanobacteriota</taxon>
        <taxon>Cyanophyceae</taxon>
        <taxon>Oscillatoriophycideae</taxon>
        <taxon>Chroococcales</taxon>
        <taxon>Microcystaceae</taxon>
        <taxon>Microcystis</taxon>
    </lineage>
</organism>
<gene>
    <name evidence="1" type="ORF">MICAC_4220004</name>
</gene>
<sequence length="60" mass="7070">MEEVIRDETIIEKDIDAVFGNQLSLLPDKDLVDLYHQIESYQVTKKHKLITSKLNREAER</sequence>
<protein>
    <submittedName>
        <fullName evidence="1">Uncharacterized protein</fullName>
    </submittedName>
</protein>
<reference evidence="1 2" key="1">
    <citation type="submission" date="2012-04" db="EMBL/GenBank/DDBJ databases">
        <authorList>
            <person name="Genoscope - CEA"/>
        </authorList>
    </citation>
    <scope>NUCLEOTIDE SEQUENCE [LARGE SCALE GENOMIC DNA]</scope>
    <source>
        <strain evidence="1 2">9443</strain>
    </source>
</reference>
<comment type="caution">
    <text evidence="1">The sequence shown here is derived from an EMBL/GenBank/DDBJ whole genome shotgun (WGS) entry which is preliminary data.</text>
</comment>
<dbReference type="AlphaFoldDB" id="I4G5H9"/>
<evidence type="ECO:0000313" key="1">
    <source>
        <dbReference type="EMBL" id="CCI03190.1"/>
    </source>
</evidence>
<dbReference type="HOGENOM" id="CLU_200464_1_0_3"/>
<name>I4G5H9_MICAE</name>
<accession>I4G5H9</accession>
<dbReference type="Proteomes" id="UP000003480">
    <property type="component" value="Unassembled WGS sequence"/>
</dbReference>
<evidence type="ECO:0000313" key="2">
    <source>
        <dbReference type="Proteomes" id="UP000003480"/>
    </source>
</evidence>